<dbReference type="OrthoDB" id="29423at10239"/>
<keyword evidence="2" id="KW-1185">Reference proteome</keyword>
<dbReference type="GeneID" id="16880909"/>
<reference evidence="1 2" key="1">
    <citation type="journal article" date="2013" name="Proc. Natl. Acad. Sci. U.S.A.">
        <title>Twelve previously unknown phage genera are ubiquitous in global oceans.</title>
        <authorList>
            <person name="Holmfeldt K."/>
            <person name="Solonenko N."/>
            <person name="Shah M."/>
            <person name="Corrier K."/>
            <person name="Riemann L."/>
            <person name="Verberkmoes N.C."/>
            <person name="Sullivan M.B."/>
        </authorList>
    </citation>
    <scope>NUCLEOTIDE SEQUENCE [LARGE SCALE GENOMIC DNA]</scope>
    <source>
        <strain evidence="1">Phi19:1</strain>
    </source>
</reference>
<accession>R9ZZK2</accession>
<evidence type="ECO:0000313" key="1">
    <source>
        <dbReference type="EMBL" id="AGO47388.1"/>
    </source>
</evidence>
<gene>
    <name evidence="1" type="ORF">Phi19:1_gp98</name>
</gene>
<name>R9ZZK2_9CAUD</name>
<sequence length="707" mass="76950">MSRITLTISNKTPSSGEPSLIASFNVRFNYGVSDIVLDLVLTSSAGVGRFAWSTDLATSSANYAFAFNRDYKNVGGTNNLTATVVAYNQIAIESKVGVFLDAETDSNVAGLEYKIDTTIPVVDKLLLAITKQSTGDCSGVNYTAIATGGTKPYTLRVNNGALLSSNWDGSLLSFSLSRGTLHGVKITDATGDQNTQTANVPRNLNASEFTVSQVLSNGATNLSIANTNVVSGTTPITYSIDNVDYQTSTDFIGLPDDTYTIRIKDTYGCITTKEVVVLNEVIPVEEEATQYNHLFVSNFNSIAFSPKETFSAFNKKNFDNTLSYSEYIKADNSITQQFIEGDVDSYGIGTQFQSSYPYNKITIHNCDGSKVDIPSIMIQENIGTYEKVDCMLFPVSTGIGVYFDGGSAYDPNTDTVIGASDYISALPDWAVSGERVEITNFGVKEIIGFGYDSDLDRNYFIVSGSIGSITASKIQVKYDIQEYNLFEFYLNMSLVSNKAVITIEGGFSFNEINKTWVSECIEKIEDTDEHLLIRWSSYKNVGEMVFASGIQGVMRIKGKIRAYAKGESEVSETDSGSYPLRQSATLGQRVSIPYATPKIWDKLNAVSGISIVGTLTINGIELVRNSEIEQEEKGDSNISEVTMTFDYGYNYLISRQDEIVLNVSTGVEGAGGGEYDPINIVPFDNKTRIVDSSGKFITVGGSFATLN</sequence>
<dbReference type="KEGG" id="vg:16880909"/>
<evidence type="ECO:0000313" key="2">
    <source>
        <dbReference type="Proteomes" id="UP000014730"/>
    </source>
</evidence>
<dbReference type="EMBL" id="KC821607">
    <property type="protein sequence ID" value="AGO47388.1"/>
    <property type="molecule type" value="Genomic_DNA"/>
</dbReference>
<protein>
    <submittedName>
        <fullName evidence="1">Structural protein</fullName>
    </submittedName>
</protein>
<reference evidence="2" key="2">
    <citation type="submission" date="2013-03" db="EMBL/GenBank/DDBJ databases">
        <title>The Cellulophaga phages: a novel, diverse, and globally ubiquitous model system.</title>
        <authorList>
            <person name="Holmfeldt K."/>
            <person name="Solonenko N."/>
            <person name="Shah M."/>
            <person name="Corrier K."/>
            <person name="Riemann L."/>
            <person name="VerBerkmoes N.C."/>
            <person name="Sullivan M.B."/>
        </authorList>
    </citation>
    <scope>NUCLEOTIDE SEQUENCE [LARGE SCALE GENOMIC DNA]</scope>
</reference>
<organism evidence="1 2">
    <name type="scientific">Cellulophaga phage phi19:1</name>
    <dbReference type="NCBI Taxonomy" id="1327970"/>
    <lineage>
        <taxon>Viruses</taxon>
        <taxon>Duplodnaviria</taxon>
        <taxon>Heunggongvirae</taxon>
        <taxon>Uroviricota</taxon>
        <taxon>Caudoviricetes</taxon>
        <taxon>Assiduviridae</taxon>
        <taxon>Cellubavirus</taxon>
        <taxon>Cellubavirus phi19una</taxon>
    </lineage>
</organism>
<dbReference type="RefSeq" id="YP_008241791.1">
    <property type="nucleotide sequence ID" value="NC_021799.1"/>
</dbReference>
<dbReference type="Proteomes" id="UP000014730">
    <property type="component" value="Segment"/>
</dbReference>
<proteinExistence type="predicted"/>